<sequence length="135" mass="14156">MSAESKNARDATPPSDEKDGASDDSSGVTTSTPLTAPSTAPPRATQATPFEKIQTAAGIAFSEAMNPAPPSDRRTAEQKESDAKMHRMVVAELKKDEQAARDFLAEFKHHAPAESMHAGSLPKATGHAAELTAGE</sequence>
<protein>
    <submittedName>
        <fullName evidence="2">Uncharacterized protein</fullName>
    </submittedName>
</protein>
<dbReference type="AlphaFoldDB" id="A0A6C0ASM5"/>
<feature type="compositionally biased region" description="Low complexity" evidence="1">
    <location>
        <begin position="29"/>
        <end position="49"/>
    </location>
</feature>
<organism evidence="2">
    <name type="scientific">viral metagenome</name>
    <dbReference type="NCBI Taxonomy" id="1070528"/>
    <lineage>
        <taxon>unclassified sequences</taxon>
        <taxon>metagenomes</taxon>
        <taxon>organismal metagenomes</taxon>
    </lineage>
</organism>
<reference evidence="2" key="1">
    <citation type="journal article" date="2020" name="Nature">
        <title>Giant virus diversity and host interactions through global metagenomics.</title>
        <authorList>
            <person name="Schulz F."/>
            <person name="Roux S."/>
            <person name="Paez-Espino D."/>
            <person name="Jungbluth S."/>
            <person name="Walsh D.A."/>
            <person name="Denef V.J."/>
            <person name="McMahon K.D."/>
            <person name="Konstantinidis K.T."/>
            <person name="Eloe-Fadrosh E.A."/>
            <person name="Kyrpides N.C."/>
            <person name="Woyke T."/>
        </authorList>
    </citation>
    <scope>NUCLEOTIDE SEQUENCE</scope>
    <source>
        <strain evidence="2">GVMAG-S-1103017-74</strain>
    </source>
</reference>
<evidence type="ECO:0000313" key="2">
    <source>
        <dbReference type="EMBL" id="QHS82917.1"/>
    </source>
</evidence>
<dbReference type="EMBL" id="MN740864">
    <property type="protein sequence ID" value="QHS82917.1"/>
    <property type="molecule type" value="Genomic_DNA"/>
</dbReference>
<name>A0A6C0ASM5_9ZZZZ</name>
<feature type="region of interest" description="Disordered" evidence="1">
    <location>
        <begin position="1"/>
        <end position="85"/>
    </location>
</feature>
<accession>A0A6C0ASM5</accession>
<evidence type="ECO:0000256" key="1">
    <source>
        <dbReference type="SAM" id="MobiDB-lite"/>
    </source>
</evidence>
<feature type="compositionally biased region" description="Basic and acidic residues" evidence="1">
    <location>
        <begin position="71"/>
        <end position="85"/>
    </location>
</feature>
<proteinExistence type="predicted"/>
<feature type="region of interest" description="Disordered" evidence="1">
    <location>
        <begin position="114"/>
        <end position="135"/>
    </location>
</feature>